<keyword evidence="4" id="KW-0249">Electron transport</keyword>
<dbReference type="InterPro" id="IPR002861">
    <property type="entry name" value="Reeler_dom"/>
</dbReference>
<evidence type="ECO:0000313" key="11">
    <source>
        <dbReference type="EMBL" id="EDQ89257.1"/>
    </source>
</evidence>
<feature type="domain" description="Cytochrome b561" evidence="10">
    <location>
        <begin position="291"/>
        <end position="493"/>
    </location>
</feature>
<dbReference type="PROSITE" id="PS50939">
    <property type="entry name" value="CYTOCHROME_B561"/>
    <property type="match status" value="1"/>
</dbReference>
<feature type="transmembrane region" description="Helical" evidence="8">
    <location>
        <begin position="392"/>
        <end position="413"/>
    </location>
</feature>
<evidence type="ECO:0000256" key="9">
    <source>
        <dbReference type="SAM" id="SignalP"/>
    </source>
</evidence>
<keyword evidence="3 8" id="KW-0812">Transmembrane</keyword>
<dbReference type="GeneID" id="5891209"/>
<feature type="transmembrane region" description="Helical" evidence="8">
    <location>
        <begin position="507"/>
        <end position="532"/>
    </location>
</feature>
<keyword evidence="12" id="KW-1185">Reference proteome</keyword>
<keyword evidence="6 8" id="KW-0472">Membrane</keyword>
<dbReference type="RefSeq" id="XP_001745833.1">
    <property type="nucleotide sequence ID" value="XM_001745781.1"/>
</dbReference>
<evidence type="ECO:0000256" key="6">
    <source>
        <dbReference type="ARBA" id="ARBA00023136"/>
    </source>
</evidence>
<dbReference type="AlphaFoldDB" id="A9UZM3"/>
<evidence type="ECO:0000313" key="12">
    <source>
        <dbReference type="Proteomes" id="UP000001357"/>
    </source>
</evidence>
<dbReference type="InParanoid" id="A9UZM3"/>
<feature type="chain" id="PRO_5002742609" description="Cytochrome b561 domain-containing protein" evidence="9">
    <location>
        <begin position="32"/>
        <end position="538"/>
    </location>
</feature>
<dbReference type="GO" id="GO:0016020">
    <property type="term" value="C:membrane"/>
    <property type="evidence" value="ECO:0000318"/>
    <property type="project" value="GO_Central"/>
</dbReference>
<dbReference type="eggNOG" id="KOG4293">
    <property type="taxonomic scope" value="Eukaryota"/>
</dbReference>
<dbReference type="Gene3D" id="1.20.120.1770">
    <property type="match status" value="1"/>
</dbReference>
<dbReference type="CDD" id="cd08760">
    <property type="entry name" value="Cyt_b561_FRRS1_like"/>
    <property type="match status" value="1"/>
</dbReference>
<keyword evidence="5 8" id="KW-1133">Transmembrane helix</keyword>
<keyword evidence="7" id="KW-0325">Glycoprotein</keyword>
<dbReference type="SMART" id="SM00665">
    <property type="entry name" value="B561"/>
    <property type="match status" value="1"/>
</dbReference>
<dbReference type="STRING" id="81824.A9UZM3"/>
<keyword evidence="2" id="KW-0813">Transport</keyword>
<dbReference type="InterPro" id="IPR006593">
    <property type="entry name" value="Cyt_b561/ferric_Rdtase_TM"/>
</dbReference>
<evidence type="ECO:0000256" key="1">
    <source>
        <dbReference type="ARBA" id="ARBA00004370"/>
    </source>
</evidence>
<name>A9UZM3_MONBE</name>
<dbReference type="CDD" id="cd08544">
    <property type="entry name" value="Reeler"/>
    <property type="match status" value="1"/>
</dbReference>
<dbReference type="PANTHER" id="PTHR23130:SF171">
    <property type="entry name" value="OS01G0895300 PROTEIN"/>
    <property type="match status" value="1"/>
</dbReference>
<dbReference type="FunCoup" id="A9UZM3">
    <property type="interactions" value="9"/>
</dbReference>
<evidence type="ECO:0000256" key="2">
    <source>
        <dbReference type="ARBA" id="ARBA00022448"/>
    </source>
</evidence>
<gene>
    <name evidence="11" type="ORF">MONBRDRAFT_25512</name>
</gene>
<dbReference type="PANTHER" id="PTHR23130">
    <property type="entry name" value="CYTOCHROME B561 AND DOMON DOMAIN-CONTAINING PROTEIN"/>
    <property type="match status" value="1"/>
</dbReference>
<evidence type="ECO:0000259" key="10">
    <source>
        <dbReference type="PROSITE" id="PS50939"/>
    </source>
</evidence>
<evidence type="ECO:0000256" key="4">
    <source>
        <dbReference type="ARBA" id="ARBA00022982"/>
    </source>
</evidence>
<evidence type="ECO:0000256" key="5">
    <source>
        <dbReference type="ARBA" id="ARBA00022989"/>
    </source>
</evidence>
<keyword evidence="9" id="KW-0732">Signal</keyword>
<feature type="transmembrane region" description="Helical" evidence="8">
    <location>
        <begin position="433"/>
        <end position="453"/>
    </location>
</feature>
<accession>A9UZM3</accession>
<dbReference type="EMBL" id="CH991551">
    <property type="protein sequence ID" value="EDQ89257.1"/>
    <property type="molecule type" value="Genomic_DNA"/>
</dbReference>
<sequence length="538" mass="57089">MRRHRPSAPLSLLPALAAVLVVLGSLGWTAASPDGLPAGATCETIVPPHGSNSGSIPAMSISPLIDPDQGFVPGQNYSITLADLHQGLLLAATHGQLHHDTGDYQHYICSDVESFPTALCHSNADNKSDVAFTWTAPHDAFDNVTLRVVSVQSYDTWSTRSLLLAACSNATSCHLCAEGYQLAGDQSCAPVSTGILLGVSAPPTTTTAPISKRNFTGAAVVATPSGCAETNSCTLQVKWKARESQATSRRRREPDLVDFEPDSDIYVFDSTANTSLQVTNRYATMHDDPAIAAVLGTTATTAPDAQAVKACGPSMSALWFIIAMPPTAGICMVLAWLLFMPGGALVARFLKEHGLWFRMHVGLQCITVLLTVVGWIIILLHDGDNAGVHGKLGIAVLALALVQLLLGFGRNIISGTPAGEGKGFGPRRWLFNYMHWGIGLGLLVLAPATIWYGLDKLGTEDNTKYALYAWGVVITMSTVVLEVLRLRRSGSARLAQEEAGEIAHNALGRMAITSVFALAATLIVVVVLSYLISDAPRS</sequence>
<protein>
    <recommendedName>
        <fullName evidence="10">Cytochrome b561 domain-containing protein</fullName>
    </recommendedName>
</protein>
<dbReference type="Pfam" id="PF02014">
    <property type="entry name" value="Reeler"/>
    <property type="match status" value="1"/>
</dbReference>
<evidence type="ECO:0000256" key="3">
    <source>
        <dbReference type="ARBA" id="ARBA00022692"/>
    </source>
</evidence>
<reference evidence="11 12" key="1">
    <citation type="journal article" date="2008" name="Nature">
        <title>The genome of the choanoflagellate Monosiga brevicollis and the origin of metazoans.</title>
        <authorList>
            <consortium name="JGI Sequencing"/>
            <person name="King N."/>
            <person name="Westbrook M.J."/>
            <person name="Young S.L."/>
            <person name="Kuo A."/>
            <person name="Abedin M."/>
            <person name="Chapman J."/>
            <person name="Fairclough S."/>
            <person name="Hellsten U."/>
            <person name="Isogai Y."/>
            <person name="Letunic I."/>
            <person name="Marr M."/>
            <person name="Pincus D."/>
            <person name="Putnam N."/>
            <person name="Rokas A."/>
            <person name="Wright K.J."/>
            <person name="Zuzow R."/>
            <person name="Dirks W."/>
            <person name="Good M."/>
            <person name="Goodstein D."/>
            <person name="Lemons D."/>
            <person name="Li W."/>
            <person name="Lyons J.B."/>
            <person name="Morris A."/>
            <person name="Nichols S."/>
            <person name="Richter D.J."/>
            <person name="Salamov A."/>
            <person name="Bork P."/>
            <person name="Lim W.A."/>
            <person name="Manning G."/>
            <person name="Miller W.T."/>
            <person name="McGinnis W."/>
            <person name="Shapiro H."/>
            <person name="Tjian R."/>
            <person name="Grigoriev I.V."/>
            <person name="Rokhsar D."/>
        </authorList>
    </citation>
    <scope>NUCLEOTIDE SEQUENCE [LARGE SCALE GENOMIC DNA]</scope>
    <source>
        <strain evidence="12">MX1 / ATCC 50154</strain>
    </source>
</reference>
<evidence type="ECO:0000256" key="8">
    <source>
        <dbReference type="SAM" id="Phobius"/>
    </source>
</evidence>
<evidence type="ECO:0000256" key="7">
    <source>
        <dbReference type="ARBA" id="ARBA00023180"/>
    </source>
</evidence>
<dbReference type="Gene3D" id="2.60.40.4060">
    <property type="entry name" value="Reeler domain"/>
    <property type="match status" value="1"/>
</dbReference>
<dbReference type="Pfam" id="PF03188">
    <property type="entry name" value="Cytochrom_B561"/>
    <property type="match status" value="1"/>
</dbReference>
<dbReference type="InterPro" id="IPR042307">
    <property type="entry name" value="Reeler_sf"/>
</dbReference>
<dbReference type="Proteomes" id="UP000001357">
    <property type="component" value="Unassembled WGS sequence"/>
</dbReference>
<feature type="transmembrane region" description="Helical" evidence="8">
    <location>
        <begin position="361"/>
        <end position="380"/>
    </location>
</feature>
<proteinExistence type="predicted"/>
<comment type="subcellular location">
    <subcellularLocation>
        <location evidence="1">Membrane</location>
    </subcellularLocation>
</comment>
<feature type="transmembrane region" description="Helical" evidence="8">
    <location>
        <begin position="465"/>
        <end position="486"/>
    </location>
</feature>
<organism evidence="11 12">
    <name type="scientific">Monosiga brevicollis</name>
    <name type="common">Choanoflagellate</name>
    <dbReference type="NCBI Taxonomy" id="81824"/>
    <lineage>
        <taxon>Eukaryota</taxon>
        <taxon>Choanoflagellata</taxon>
        <taxon>Craspedida</taxon>
        <taxon>Salpingoecidae</taxon>
        <taxon>Monosiga</taxon>
    </lineage>
</organism>
<dbReference type="KEGG" id="mbr:MONBRDRAFT_25512"/>
<feature type="signal peptide" evidence="9">
    <location>
        <begin position="1"/>
        <end position="31"/>
    </location>
</feature>
<feature type="transmembrane region" description="Helical" evidence="8">
    <location>
        <begin position="317"/>
        <end position="340"/>
    </location>
</feature>